<dbReference type="EMBL" id="QUTB01005724">
    <property type="protein sequence ID" value="RHY53757.1"/>
    <property type="molecule type" value="Genomic_DNA"/>
</dbReference>
<dbReference type="SUPFAM" id="SSF49764">
    <property type="entry name" value="HSP20-like chaperones"/>
    <property type="match status" value="1"/>
</dbReference>
<dbReference type="InterPro" id="IPR007052">
    <property type="entry name" value="CS_dom"/>
</dbReference>
<accession>A0A397AKW5</accession>
<dbReference type="PANTHER" id="PTHR12967:SF0">
    <property type="entry name" value="PROTEIN SHQ1 HOMOLOG"/>
    <property type="match status" value="1"/>
</dbReference>
<feature type="region of interest" description="Disordered" evidence="2">
    <location>
        <begin position="484"/>
        <end position="518"/>
    </location>
</feature>
<dbReference type="PANTHER" id="PTHR12967">
    <property type="entry name" value="PROTEIN SHQ1 HOMOLOG"/>
    <property type="match status" value="1"/>
</dbReference>
<dbReference type="InterPro" id="IPR039742">
    <property type="entry name" value="Shq1"/>
</dbReference>
<reference evidence="7 8" key="1">
    <citation type="submission" date="2018-08" db="EMBL/GenBank/DDBJ databases">
        <title>Aphanomyces genome sequencing and annotation.</title>
        <authorList>
            <person name="Minardi D."/>
            <person name="Oidtmann B."/>
            <person name="Van Der Giezen M."/>
            <person name="Studholme D.J."/>
        </authorList>
    </citation>
    <scope>NUCLEOTIDE SEQUENCE [LARGE SCALE GENOMIC DNA]</scope>
    <source>
        <strain evidence="6 9">FDL457</strain>
        <strain evidence="4 7">Kv</strain>
        <strain evidence="5 8">Si</strain>
    </source>
</reference>
<evidence type="ECO:0000313" key="5">
    <source>
        <dbReference type="EMBL" id="RHY53757.1"/>
    </source>
</evidence>
<dbReference type="InterPro" id="IPR008978">
    <property type="entry name" value="HSP20-like_chaperone"/>
</dbReference>
<dbReference type="InterPro" id="IPR007009">
    <property type="entry name" value="Shq1_C"/>
</dbReference>
<dbReference type="Proteomes" id="UP000265427">
    <property type="component" value="Unassembled WGS sequence"/>
</dbReference>
<name>A0A397AKW5_APHAT</name>
<evidence type="ECO:0000256" key="1">
    <source>
        <dbReference type="ARBA" id="ARBA00005607"/>
    </source>
</evidence>
<dbReference type="PROSITE" id="PS51203">
    <property type="entry name" value="CS"/>
    <property type="match status" value="1"/>
</dbReference>
<dbReference type="Proteomes" id="UP000283543">
    <property type="component" value="Unassembled WGS sequence"/>
</dbReference>
<evidence type="ECO:0000313" key="7">
    <source>
        <dbReference type="Proteomes" id="UP000265427"/>
    </source>
</evidence>
<dbReference type="GO" id="GO:0000493">
    <property type="term" value="P:box H/ACA snoRNP assembly"/>
    <property type="evidence" value="ECO:0007669"/>
    <property type="project" value="InterPro"/>
</dbReference>
<evidence type="ECO:0000259" key="3">
    <source>
        <dbReference type="PROSITE" id="PS51203"/>
    </source>
</evidence>
<feature type="region of interest" description="Disordered" evidence="2">
    <location>
        <begin position="144"/>
        <end position="170"/>
    </location>
</feature>
<dbReference type="GO" id="GO:0051082">
    <property type="term" value="F:unfolded protein binding"/>
    <property type="evidence" value="ECO:0007669"/>
    <property type="project" value="TreeGrafter"/>
</dbReference>
<proteinExistence type="inferred from homology"/>
<gene>
    <name evidence="6" type="ORF">DYB26_007243</name>
    <name evidence="5" type="ORF">DYB34_002985</name>
    <name evidence="4" type="ORF">DYB36_003185</name>
</gene>
<dbReference type="CDD" id="cd00298">
    <property type="entry name" value="ACD_sHsps_p23-like"/>
    <property type="match status" value="1"/>
</dbReference>
<dbReference type="GO" id="GO:0005737">
    <property type="term" value="C:cytoplasm"/>
    <property type="evidence" value="ECO:0007669"/>
    <property type="project" value="TreeGrafter"/>
</dbReference>
<feature type="compositionally biased region" description="Basic and acidic residues" evidence="2">
    <location>
        <begin position="106"/>
        <end position="115"/>
    </location>
</feature>
<dbReference type="Pfam" id="PF21413">
    <property type="entry name" value="SHQ1-like_CS"/>
    <property type="match status" value="1"/>
</dbReference>
<feature type="compositionally biased region" description="Low complexity" evidence="2">
    <location>
        <begin position="160"/>
        <end position="170"/>
    </location>
</feature>
<evidence type="ECO:0000313" key="8">
    <source>
        <dbReference type="Proteomes" id="UP000283543"/>
    </source>
</evidence>
<dbReference type="Proteomes" id="UP000286510">
    <property type="component" value="Unassembled WGS sequence"/>
</dbReference>
<evidence type="ECO:0000313" key="9">
    <source>
        <dbReference type="Proteomes" id="UP000286510"/>
    </source>
</evidence>
<comment type="caution">
    <text evidence="4">The sequence shown here is derived from an EMBL/GenBank/DDBJ whole genome shotgun (WGS) entry which is preliminary data.</text>
</comment>
<dbReference type="AlphaFoldDB" id="A0A397AKW5"/>
<feature type="domain" description="CS" evidence="3">
    <location>
        <begin position="2"/>
        <end position="92"/>
    </location>
</feature>
<evidence type="ECO:0000313" key="6">
    <source>
        <dbReference type="EMBL" id="RHZ06289.1"/>
    </source>
</evidence>
<evidence type="ECO:0000256" key="2">
    <source>
        <dbReference type="SAM" id="MobiDB-lite"/>
    </source>
</evidence>
<dbReference type="Pfam" id="PF04925">
    <property type="entry name" value="SHQ1"/>
    <property type="match status" value="1"/>
</dbReference>
<evidence type="ECO:0000313" key="4">
    <source>
        <dbReference type="EMBL" id="RHY06974.1"/>
    </source>
</evidence>
<organism evidence="4 7">
    <name type="scientific">Aphanomyces astaci</name>
    <name type="common">Crayfish plague agent</name>
    <dbReference type="NCBI Taxonomy" id="112090"/>
    <lineage>
        <taxon>Eukaryota</taxon>
        <taxon>Sar</taxon>
        <taxon>Stramenopiles</taxon>
        <taxon>Oomycota</taxon>
        <taxon>Saprolegniomycetes</taxon>
        <taxon>Saprolegniales</taxon>
        <taxon>Verrucalvaceae</taxon>
        <taxon>Aphanomyces</taxon>
    </lineage>
</organism>
<sequence length="518" mass="57795">MPSTPRFTVTQDDKMVYVEIHVPYVRVTEMEYHIDGTSFTFWCKPYLLNLTFPGGVVDDDRAKAVYDINKEHGTIMVHLPKETPNVHFPDLDLLTTLLQQKKWRPQDEGLPDRYGHGKHCSSGTNLDTDGVSLPAPLIEVVGGSSSVEASASPPPPPAPSSLSSTTDSSLLSFETPKEHVSLHVGPPTYGFNNRFSDFFKCWHGELHEVLSLPTPETSTPAERTKMRLELEDHDFDVERYLLDFANQGEDDHFKAAMSYTPFWAALPVWTPPPPKVLIAHVTDSLANVTLHASSIELTDKEKEALLRLPRREYLAFTAAEAAVVWHGLLDILAAYSYDLRTSEGDPTVESAWTISILSSTLSWLDPATTTVADVVRNTMRRTLVYPFLRQWDLGVVVVNDVVAMLRRGKRVVLRALLAIHSIFETSETYYLLNTLFINDYATWIQSTADAHLNEYANQLDAALAAFHKQQSGWGLVEIEAALLEGDEPSSDEEPSDQESSDEDSSGEEDSDDNEAMAQ</sequence>
<dbReference type="InterPro" id="IPR048696">
    <property type="entry name" value="SHQ1-like_CS"/>
</dbReference>
<feature type="region of interest" description="Disordered" evidence="2">
    <location>
        <begin position="106"/>
        <end position="126"/>
    </location>
</feature>
<dbReference type="GO" id="GO:0005654">
    <property type="term" value="C:nucleoplasm"/>
    <property type="evidence" value="ECO:0007669"/>
    <property type="project" value="TreeGrafter"/>
</dbReference>
<comment type="similarity">
    <text evidence="1">Belongs to the SHQ1 family.</text>
</comment>
<dbReference type="VEuPathDB" id="FungiDB:H257_01979"/>
<dbReference type="EMBL" id="QUSZ01006103">
    <property type="protein sequence ID" value="RHY06974.1"/>
    <property type="molecule type" value="Genomic_DNA"/>
</dbReference>
<dbReference type="EMBL" id="QUTF01016619">
    <property type="protein sequence ID" value="RHZ06289.1"/>
    <property type="molecule type" value="Genomic_DNA"/>
</dbReference>
<dbReference type="Gene3D" id="2.60.40.790">
    <property type="match status" value="1"/>
</dbReference>
<protein>
    <recommendedName>
        <fullName evidence="3">CS domain-containing protein</fullName>
    </recommendedName>
</protein>